<comment type="caution">
    <text evidence="1">The sequence shown here is derived from an EMBL/GenBank/DDBJ whole genome shotgun (WGS) entry which is preliminary data.</text>
</comment>
<reference evidence="1" key="1">
    <citation type="submission" date="2023-04" db="EMBL/GenBank/DDBJ databases">
        <title>Draft Genome sequencing of Naganishia species isolated from polar environments using Oxford Nanopore Technology.</title>
        <authorList>
            <person name="Leo P."/>
            <person name="Venkateswaran K."/>
        </authorList>
    </citation>
    <scope>NUCLEOTIDE SEQUENCE</scope>
    <source>
        <strain evidence="1">MNA-CCFEE 5262</strain>
    </source>
</reference>
<evidence type="ECO:0000313" key="2">
    <source>
        <dbReference type="Proteomes" id="UP001230649"/>
    </source>
</evidence>
<dbReference type="Proteomes" id="UP001230649">
    <property type="component" value="Unassembled WGS sequence"/>
</dbReference>
<proteinExistence type="predicted"/>
<accession>A0ACC2WG80</accession>
<protein>
    <submittedName>
        <fullName evidence="1">Uncharacterized protein</fullName>
    </submittedName>
</protein>
<evidence type="ECO:0000313" key="1">
    <source>
        <dbReference type="EMBL" id="KAJ9110753.1"/>
    </source>
</evidence>
<keyword evidence="2" id="KW-1185">Reference proteome</keyword>
<gene>
    <name evidence="1" type="ORF">QFC20_002794</name>
</gene>
<organism evidence="1 2">
    <name type="scientific">Naganishia adeliensis</name>
    <dbReference type="NCBI Taxonomy" id="92952"/>
    <lineage>
        <taxon>Eukaryota</taxon>
        <taxon>Fungi</taxon>
        <taxon>Dikarya</taxon>
        <taxon>Basidiomycota</taxon>
        <taxon>Agaricomycotina</taxon>
        <taxon>Tremellomycetes</taxon>
        <taxon>Filobasidiales</taxon>
        <taxon>Filobasidiaceae</taxon>
        <taxon>Naganishia</taxon>
    </lineage>
</organism>
<dbReference type="EMBL" id="JASBWS010000022">
    <property type="protein sequence ID" value="KAJ9110753.1"/>
    <property type="molecule type" value="Genomic_DNA"/>
</dbReference>
<name>A0ACC2WG80_9TREE</name>
<sequence length="789" mass="88664">MDETDIPSHLRANREDYHYAQQAHSTQRAAEGVERVEPLNEPWQALQGHGQHQSHAFGQQYSSQQSNSYPQDHSTQSQGHLAYQYQGQGHDQHGQHQPQGYNQYSSPDQQGYQQPGYAQTGYNGDHHAQYQGQQGIPSNIPHSMSPPADPQYASHPYRHGQPPGAHMNSNGLTASHENTLHAKLQDMHIMPGSGKESNDPAEVTEQLAKANVDGSKTMVPPNPLQYPPLLRPMQPHLQLMVGPILAYSTVERNIWYGAALVVTYDSGSIYDPAPCLSLSFGPSKFSQQGGYYQPQQGQQSTHPMQVSGVPIYNYRGVKGTSTFWRFPLQLPLQPYEQTATYRLNQGQPIDFLIPAIGMNMRWAAHSCNGFSAGVDMDSFKGEGFESGYDPLWADLLKEHDLYGLHALVGGGDQIYCDSITQEPELQDWVTESSPAKKMQIPVTDEIKFAVDRYYFSHYVRLFRSSKFAVANGCIPMLNMLDDHDLIDGFGSYDDETQLSPIFNHIGSRGYFWFLLFQLFVCDEFDGTHHPPGSHPSKGLVIGGPGAYIPHPNHTLISYLGPNVYMVLLDCRAERKLDQVCSKQTYDLVFSLLERLPLEVEQIVMLLGAPFSLVSDLRSVTEPERLSDVTGVPIVYPRMHIAEHVLQTKLNPLNLLSRSSSISLGGFSNKFDKRPELLDDLNDHWCAKGHKHERNDLIKRLQDLALRNKYRITFLSGSAIVNTPPPMAPQLMVNQFATHKHRTLHYAHTDEIMYVIGRRNYAIARMDATTRDLIIDIRLEIVQGEGNTKP</sequence>